<keyword evidence="13" id="KW-1185">Reference proteome</keyword>
<evidence type="ECO:0000256" key="8">
    <source>
        <dbReference type="ARBA" id="ARBA00023235"/>
    </source>
</evidence>
<comment type="catalytic activity">
    <reaction evidence="1 10">
        <text>UDP-alpha-D-glucose = UDP-alpha-D-galactose</text>
        <dbReference type="Rhea" id="RHEA:22168"/>
        <dbReference type="ChEBI" id="CHEBI:58885"/>
        <dbReference type="ChEBI" id="CHEBI:66914"/>
        <dbReference type="EC" id="5.1.3.2"/>
    </reaction>
</comment>
<evidence type="ECO:0000259" key="11">
    <source>
        <dbReference type="Pfam" id="PF01370"/>
    </source>
</evidence>
<keyword evidence="9 10" id="KW-0119">Carbohydrate metabolism</keyword>
<dbReference type="Gene3D" id="3.40.50.720">
    <property type="entry name" value="NAD(P)-binding Rossmann-like Domain"/>
    <property type="match status" value="1"/>
</dbReference>
<accession>A0A316GQM8</accession>
<dbReference type="CDD" id="cd05247">
    <property type="entry name" value="UDP_G4E_1_SDR_e"/>
    <property type="match status" value="1"/>
</dbReference>
<dbReference type="EC" id="5.1.3.2" evidence="5 10"/>
<dbReference type="Gene3D" id="3.90.25.10">
    <property type="entry name" value="UDP-galactose 4-epimerase, domain 1"/>
    <property type="match status" value="1"/>
</dbReference>
<proteinExistence type="inferred from homology"/>
<dbReference type="Proteomes" id="UP000245708">
    <property type="component" value="Unassembled WGS sequence"/>
</dbReference>
<gene>
    <name evidence="12" type="ORF">C7455_101969</name>
</gene>
<sequence>MKTVIVFGGAGYIGSHTCKELHRNGFAPVAFDNLSEGQAEFVKWGELIEGDIRRPDEIAAALLRARPVAAIHFAAHAYVSQSVQEPSVYYSNNVSGSLNVAEALRAAGGIPLIFSSTCATYGAPGTDRITEATPQVPINPYGRSKLMVEQILRDFSDAYGLRSVALRYFNAAGADADGDIGEAHRDETHLIPRAILAGLGDIEDFHVFGTDFDTPDGSAIRDYIHVADLARAHVAACRYLLDGGRTDQFNLGVGRGYSVLEIIAAVQRCLGRAVPHMIASRRDGDPPRLVADASKASEVLGFSPRHVDLDTIVQSAVAWHSARRGTGVRVA</sequence>
<protein>
    <recommendedName>
        <fullName evidence="6 10">UDP-glucose 4-epimerase</fullName>
        <ecNumber evidence="5 10">5.1.3.2</ecNumber>
    </recommendedName>
</protein>
<dbReference type="UniPathway" id="UPA00214"/>
<comment type="similarity">
    <text evidence="4 10">Belongs to the NAD(P)-dependent epimerase/dehydratase family.</text>
</comment>
<keyword evidence="8 10" id="KW-0413">Isomerase</keyword>
<dbReference type="PANTHER" id="PTHR43725">
    <property type="entry name" value="UDP-GLUCOSE 4-EPIMERASE"/>
    <property type="match status" value="1"/>
</dbReference>
<dbReference type="EMBL" id="QGGW01000001">
    <property type="protein sequence ID" value="PWK62928.1"/>
    <property type="molecule type" value="Genomic_DNA"/>
</dbReference>
<organism evidence="12 13">
    <name type="scientific">Roseicyclus mahoneyensis</name>
    <dbReference type="NCBI Taxonomy" id="164332"/>
    <lineage>
        <taxon>Bacteria</taxon>
        <taxon>Pseudomonadati</taxon>
        <taxon>Pseudomonadota</taxon>
        <taxon>Alphaproteobacteria</taxon>
        <taxon>Rhodobacterales</taxon>
        <taxon>Roseobacteraceae</taxon>
        <taxon>Roseicyclus</taxon>
    </lineage>
</organism>
<comment type="caution">
    <text evidence="12">The sequence shown here is derived from an EMBL/GenBank/DDBJ whole genome shotgun (WGS) entry which is preliminary data.</text>
</comment>
<evidence type="ECO:0000256" key="1">
    <source>
        <dbReference type="ARBA" id="ARBA00000083"/>
    </source>
</evidence>
<dbReference type="PANTHER" id="PTHR43725:SF53">
    <property type="entry name" value="UDP-ARABINOSE 4-EPIMERASE 1"/>
    <property type="match status" value="1"/>
</dbReference>
<evidence type="ECO:0000313" key="13">
    <source>
        <dbReference type="Proteomes" id="UP000245708"/>
    </source>
</evidence>
<dbReference type="NCBIfam" id="TIGR01179">
    <property type="entry name" value="galE"/>
    <property type="match status" value="1"/>
</dbReference>
<dbReference type="InterPro" id="IPR005886">
    <property type="entry name" value="UDP_G4E"/>
</dbReference>
<evidence type="ECO:0000256" key="9">
    <source>
        <dbReference type="ARBA" id="ARBA00023277"/>
    </source>
</evidence>
<name>A0A316GQM8_9RHOB</name>
<evidence type="ECO:0000256" key="4">
    <source>
        <dbReference type="ARBA" id="ARBA00007637"/>
    </source>
</evidence>
<evidence type="ECO:0000256" key="3">
    <source>
        <dbReference type="ARBA" id="ARBA00004947"/>
    </source>
</evidence>
<keyword evidence="7 10" id="KW-0520">NAD</keyword>
<evidence type="ECO:0000256" key="5">
    <source>
        <dbReference type="ARBA" id="ARBA00013189"/>
    </source>
</evidence>
<dbReference type="GO" id="GO:0003978">
    <property type="term" value="F:UDP-glucose 4-epimerase activity"/>
    <property type="evidence" value="ECO:0007669"/>
    <property type="project" value="UniProtKB-UniRule"/>
</dbReference>
<feature type="domain" description="NAD-dependent epimerase/dehydratase" evidence="11">
    <location>
        <begin position="4"/>
        <end position="252"/>
    </location>
</feature>
<dbReference type="GO" id="GO:0033499">
    <property type="term" value="P:galactose catabolic process via UDP-galactose, Leloir pathway"/>
    <property type="evidence" value="ECO:0007669"/>
    <property type="project" value="TreeGrafter"/>
</dbReference>
<evidence type="ECO:0000256" key="7">
    <source>
        <dbReference type="ARBA" id="ARBA00023027"/>
    </source>
</evidence>
<comment type="pathway">
    <text evidence="3 10">Carbohydrate metabolism; galactose metabolism.</text>
</comment>
<reference evidence="12 13" key="1">
    <citation type="submission" date="2018-05" db="EMBL/GenBank/DDBJ databases">
        <title>Genomic Encyclopedia of Type Strains, Phase IV (KMG-IV): sequencing the most valuable type-strain genomes for metagenomic binning, comparative biology and taxonomic classification.</title>
        <authorList>
            <person name="Goeker M."/>
        </authorList>
    </citation>
    <scope>NUCLEOTIDE SEQUENCE [LARGE SCALE GENOMIC DNA]</scope>
    <source>
        <strain evidence="12 13">DSM 16097</strain>
    </source>
</reference>
<comment type="subunit">
    <text evidence="10">Homodimer.</text>
</comment>
<evidence type="ECO:0000256" key="10">
    <source>
        <dbReference type="RuleBase" id="RU366046"/>
    </source>
</evidence>
<evidence type="ECO:0000256" key="2">
    <source>
        <dbReference type="ARBA" id="ARBA00001911"/>
    </source>
</evidence>
<dbReference type="InterPro" id="IPR001509">
    <property type="entry name" value="Epimerase_deHydtase"/>
</dbReference>
<dbReference type="OrthoDB" id="9801785at2"/>
<dbReference type="Pfam" id="PF01370">
    <property type="entry name" value="Epimerase"/>
    <property type="match status" value="1"/>
</dbReference>
<dbReference type="AlphaFoldDB" id="A0A316GQM8"/>
<dbReference type="RefSeq" id="WP_109665964.1">
    <property type="nucleotide sequence ID" value="NZ_QGGW01000001.1"/>
</dbReference>
<evidence type="ECO:0000313" key="12">
    <source>
        <dbReference type="EMBL" id="PWK62928.1"/>
    </source>
</evidence>
<evidence type="ECO:0000256" key="6">
    <source>
        <dbReference type="ARBA" id="ARBA00018569"/>
    </source>
</evidence>
<comment type="cofactor">
    <cofactor evidence="2 10">
        <name>NAD(+)</name>
        <dbReference type="ChEBI" id="CHEBI:57540"/>
    </cofactor>
</comment>
<dbReference type="SUPFAM" id="SSF51735">
    <property type="entry name" value="NAD(P)-binding Rossmann-fold domains"/>
    <property type="match status" value="1"/>
</dbReference>
<dbReference type="InterPro" id="IPR036291">
    <property type="entry name" value="NAD(P)-bd_dom_sf"/>
</dbReference>